<accession>A0ABT5Z9P5</accession>
<gene>
    <name evidence="5" type="ORF">P2L57_33990</name>
</gene>
<keyword evidence="6" id="KW-1185">Reference proteome</keyword>
<evidence type="ECO:0000256" key="3">
    <source>
        <dbReference type="ARBA" id="ARBA00023163"/>
    </source>
</evidence>
<evidence type="ECO:0000256" key="1">
    <source>
        <dbReference type="ARBA" id="ARBA00023015"/>
    </source>
</evidence>
<dbReference type="SMART" id="SM00345">
    <property type="entry name" value="HTH_GNTR"/>
    <property type="match status" value="1"/>
</dbReference>
<dbReference type="SUPFAM" id="SSF64288">
    <property type="entry name" value="Chorismate lyase-like"/>
    <property type="match status" value="1"/>
</dbReference>
<protein>
    <submittedName>
        <fullName evidence="5">GntR family transcriptional regulator</fullName>
    </submittedName>
</protein>
<dbReference type="Gene3D" id="1.10.10.10">
    <property type="entry name" value="Winged helix-like DNA-binding domain superfamily/Winged helix DNA-binding domain"/>
    <property type="match status" value="1"/>
</dbReference>
<dbReference type="SUPFAM" id="SSF46785">
    <property type="entry name" value="Winged helix' DNA-binding domain"/>
    <property type="match status" value="1"/>
</dbReference>
<dbReference type="Gene3D" id="3.40.1410.10">
    <property type="entry name" value="Chorismate lyase-like"/>
    <property type="match status" value="1"/>
</dbReference>
<keyword evidence="3" id="KW-0804">Transcription</keyword>
<feature type="domain" description="HTH gntR-type" evidence="4">
    <location>
        <begin position="9"/>
        <end position="77"/>
    </location>
</feature>
<organism evidence="5 6">
    <name type="scientific">Streptantibioticus ferralitis</name>
    <dbReference type="NCBI Taxonomy" id="236510"/>
    <lineage>
        <taxon>Bacteria</taxon>
        <taxon>Bacillati</taxon>
        <taxon>Actinomycetota</taxon>
        <taxon>Actinomycetes</taxon>
        <taxon>Kitasatosporales</taxon>
        <taxon>Streptomycetaceae</taxon>
        <taxon>Streptantibioticus</taxon>
    </lineage>
</organism>
<evidence type="ECO:0000313" key="6">
    <source>
        <dbReference type="Proteomes" id="UP001220022"/>
    </source>
</evidence>
<dbReference type="InterPro" id="IPR036388">
    <property type="entry name" value="WH-like_DNA-bd_sf"/>
</dbReference>
<dbReference type="PROSITE" id="PS50949">
    <property type="entry name" value="HTH_GNTR"/>
    <property type="match status" value="1"/>
</dbReference>
<dbReference type="RefSeq" id="WP_275821246.1">
    <property type="nucleotide sequence ID" value="NZ_BAAANM010000034.1"/>
</dbReference>
<dbReference type="InterPro" id="IPR000524">
    <property type="entry name" value="Tscrpt_reg_HTH_GntR"/>
</dbReference>
<sequence length="259" mass="28211">MDSGITRPQPMYLQLAGRIAQAIQQGDLEAGSTLPSESEMVSTYRVSPATVRAAVNELRNMGLVIKAQGRRTTVKGSPAARAIPRTVSRTGTRYELPEMKETEAPAISRVTLTGTPAELLNQQGQQAISVDRLLRDPLTGERLTHRMLIPLQVAADVPALATTPDAPVPELYKHLTTAGFTIVWDEEVGAMMPTPDERMALGLTDPQPLLVSYRVTLDEATQRPLLVEELRVSAATTRLSYRVTPVKAPTKRRPAKAAE</sequence>
<comment type="caution">
    <text evidence="5">The sequence shown here is derived from an EMBL/GenBank/DDBJ whole genome shotgun (WGS) entry which is preliminary data.</text>
</comment>
<dbReference type="PANTHER" id="PTHR44846:SF17">
    <property type="entry name" value="GNTR-FAMILY TRANSCRIPTIONAL REGULATOR"/>
    <property type="match status" value="1"/>
</dbReference>
<dbReference type="Pfam" id="PF00392">
    <property type="entry name" value="GntR"/>
    <property type="match status" value="1"/>
</dbReference>
<reference evidence="5 6" key="1">
    <citation type="submission" date="2023-03" db="EMBL/GenBank/DDBJ databases">
        <title>Draft genome sequence of type strain Streptomyces ferralitis JCM 14344.</title>
        <authorList>
            <person name="Klaysubun C."/>
            <person name="Duangmal K."/>
        </authorList>
    </citation>
    <scope>NUCLEOTIDE SEQUENCE [LARGE SCALE GENOMIC DNA]</scope>
    <source>
        <strain evidence="5 6">JCM 14344</strain>
    </source>
</reference>
<dbReference type="InterPro" id="IPR028978">
    <property type="entry name" value="Chorismate_lyase_/UTRA_dom_sf"/>
</dbReference>
<dbReference type="EMBL" id="JARHTQ010000036">
    <property type="protein sequence ID" value="MDF2260540.1"/>
    <property type="molecule type" value="Genomic_DNA"/>
</dbReference>
<dbReference type="PANTHER" id="PTHR44846">
    <property type="entry name" value="MANNOSYL-D-GLYCERATE TRANSPORT/METABOLISM SYSTEM REPRESSOR MNGR-RELATED"/>
    <property type="match status" value="1"/>
</dbReference>
<dbReference type="CDD" id="cd07377">
    <property type="entry name" value="WHTH_GntR"/>
    <property type="match status" value="1"/>
</dbReference>
<proteinExistence type="predicted"/>
<keyword evidence="2" id="KW-0238">DNA-binding</keyword>
<evidence type="ECO:0000259" key="4">
    <source>
        <dbReference type="PROSITE" id="PS50949"/>
    </source>
</evidence>
<dbReference type="InterPro" id="IPR050679">
    <property type="entry name" value="Bact_HTH_transcr_reg"/>
</dbReference>
<evidence type="ECO:0000256" key="2">
    <source>
        <dbReference type="ARBA" id="ARBA00023125"/>
    </source>
</evidence>
<name>A0ABT5Z9P5_9ACTN</name>
<dbReference type="InterPro" id="IPR036390">
    <property type="entry name" value="WH_DNA-bd_sf"/>
</dbReference>
<evidence type="ECO:0000313" key="5">
    <source>
        <dbReference type="EMBL" id="MDF2260540.1"/>
    </source>
</evidence>
<keyword evidence="1" id="KW-0805">Transcription regulation</keyword>
<dbReference type="Proteomes" id="UP001220022">
    <property type="component" value="Unassembled WGS sequence"/>
</dbReference>